<reference evidence="3" key="1">
    <citation type="submission" date="2014-11" db="EMBL/GenBank/DDBJ databases">
        <authorList>
            <person name="Otto D Thomas"/>
            <person name="Naeem Raeece"/>
        </authorList>
    </citation>
    <scope>NUCLEOTIDE SEQUENCE</scope>
</reference>
<accession>A0A0G4HDW6</accession>
<sequence length="465" mass="53020">MATIGDPKTVLQSDAIFAELEGIKRQERELRDKLSSLRSRKAELRALLPPRVTMSSFSRPLRARQSAHRAEGRELRLQLRQLNSEGSRNRDDPLLVGLSADIAAHREARKQQRALDREVIAELRAELKTMRQARTKKDLDAVTDSENAHEVADPWVERLPKMHLLFPGRSERQRLRCFKELTSRLATGSAAEGLSAVVQLVDEEMRRACPQPLAMDFNALEALAWAFGQQSVFCQLVRLVLSDDALLERVVSDSYHHDLFDKTVLLSGKETNWKLRLHVFRPESFTVSQEEVHSHRNHFASHILHGGFTHQLWEPASPGDEDAKELYKYVYDPLVAEDGTRMFHIEPKGKVRLRLEDEQTVKAGDTYYMHPSVLHAVTGLDGRTMTCVLNSPQVSERSCFSTHEVWEEEMFTRERFTVEEMQAQLKDVLNVVQTRGALPGTDDSAMDVDTGSGGQRRRVRRGENR</sequence>
<feature type="coiled-coil region" evidence="1">
    <location>
        <begin position="20"/>
        <end position="47"/>
    </location>
</feature>
<dbReference type="SUPFAM" id="SSF51182">
    <property type="entry name" value="RmlC-like cupins"/>
    <property type="match status" value="1"/>
</dbReference>
<evidence type="ECO:0000256" key="1">
    <source>
        <dbReference type="SAM" id="Coils"/>
    </source>
</evidence>
<evidence type="ECO:0000313" key="3">
    <source>
        <dbReference type="EMBL" id="CEM42233.1"/>
    </source>
</evidence>
<feature type="region of interest" description="Disordered" evidence="2">
    <location>
        <begin position="437"/>
        <end position="465"/>
    </location>
</feature>
<organism evidence="3">
    <name type="scientific">Chromera velia CCMP2878</name>
    <dbReference type="NCBI Taxonomy" id="1169474"/>
    <lineage>
        <taxon>Eukaryota</taxon>
        <taxon>Sar</taxon>
        <taxon>Alveolata</taxon>
        <taxon>Colpodellida</taxon>
        <taxon>Chromeraceae</taxon>
        <taxon>Chromera</taxon>
    </lineage>
</organism>
<name>A0A0G4HDW6_9ALVE</name>
<dbReference type="InterPro" id="IPR011051">
    <property type="entry name" value="RmlC_Cupin_sf"/>
</dbReference>
<feature type="compositionally biased region" description="Basic residues" evidence="2">
    <location>
        <begin position="455"/>
        <end position="465"/>
    </location>
</feature>
<gene>
    <name evidence="3" type="ORF">Cvel_6496</name>
</gene>
<keyword evidence="1" id="KW-0175">Coiled coil</keyword>
<dbReference type="EMBL" id="CDMZ01002407">
    <property type="protein sequence ID" value="CEM42233.1"/>
    <property type="molecule type" value="Genomic_DNA"/>
</dbReference>
<dbReference type="VEuPathDB" id="CryptoDB:Cvel_6496"/>
<protein>
    <submittedName>
        <fullName evidence="3">Uncharacterized protein</fullName>
    </submittedName>
</protein>
<evidence type="ECO:0000256" key="2">
    <source>
        <dbReference type="SAM" id="MobiDB-lite"/>
    </source>
</evidence>
<proteinExistence type="predicted"/>
<dbReference type="AlphaFoldDB" id="A0A0G4HDW6"/>